<evidence type="ECO:0000256" key="1">
    <source>
        <dbReference type="ARBA" id="ARBA00022741"/>
    </source>
</evidence>
<feature type="domain" description="AAA+ ATPase" evidence="5">
    <location>
        <begin position="269"/>
        <end position="405"/>
    </location>
</feature>
<evidence type="ECO:0000259" key="5">
    <source>
        <dbReference type="SMART" id="SM00382"/>
    </source>
</evidence>
<comment type="caution">
    <text evidence="6">The sequence shown here is derived from an EMBL/GenBank/DDBJ whole genome shotgun (WGS) entry which is preliminary data.</text>
</comment>
<protein>
    <submittedName>
        <fullName evidence="6">ATP-binding protein</fullName>
    </submittedName>
</protein>
<dbReference type="InterPro" id="IPR003959">
    <property type="entry name" value="ATPase_AAA_core"/>
</dbReference>
<dbReference type="PROSITE" id="PS00674">
    <property type="entry name" value="AAA"/>
    <property type="match status" value="1"/>
</dbReference>
<dbReference type="Pfam" id="PF00004">
    <property type="entry name" value="AAA"/>
    <property type="match status" value="1"/>
</dbReference>
<dbReference type="Proteomes" id="UP000823632">
    <property type="component" value="Unassembled WGS sequence"/>
</dbReference>
<dbReference type="Gene3D" id="1.10.8.60">
    <property type="match status" value="1"/>
</dbReference>
<comment type="similarity">
    <text evidence="4">Belongs to the AAA ATPase family.</text>
</comment>
<name>A0A9D9GYV9_9BACT</name>
<dbReference type="Gene3D" id="3.40.50.300">
    <property type="entry name" value="P-loop containing nucleotide triphosphate hydrolases"/>
    <property type="match status" value="1"/>
</dbReference>
<dbReference type="InterPro" id="IPR050168">
    <property type="entry name" value="AAA_ATPase_domain"/>
</dbReference>
<organism evidence="6 7">
    <name type="scientific">Candidatus Scatousia excrementipullorum</name>
    <dbReference type="NCBI Taxonomy" id="2840936"/>
    <lineage>
        <taxon>Bacteria</taxon>
        <taxon>Candidatus Scatousia</taxon>
    </lineage>
</organism>
<accession>A0A9D9GYV9</accession>
<dbReference type="EMBL" id="JADIND010000012">
    <property type="protein sequence ID" value="MBO8429859.1"/>
    <property type="molecule type" value="Genomic_DNA"/>
</dbReference>
<reference evidence="6" key="1">
    <citation type="submission" date="2020-10" db="EMBL/GenBank/DDBJ databases">
        <authorList>
            <person name="Gilroy R."/>
        </authorList>
    </citation>
    <scope>NUCLEOTIDE SEQUENCE</scope>
    <source>
        <strain evidence="6">10192</strain>
    </source>
</reference>
<dbReference type="GO" id="GO:0016887">
    <property type="term" value="F:ATP hydrolysis activity"/>
    <property type="evidence" value="ECO:0007669"/>
    <property type="project" value="InterPro"/>
</dbReference>
<keyword evidence="3" id="KW-0175">Coiled coil</keyword>
<dbReference type="InterPro" id="IPR003960">
    <property type="entry name" value="ATPase_AAA_CS"/>
</dbReference>
<dbReference type="InterPro" id="IPR003593">
    <property type="entry name" value="AAA+_ATPase"/>
</dbReference>
<dbReference type="GO" id="GO:0005524">
    <property type="term" value="F:ATP binding"/>
    <property type="evidence" value="ECO:0007669"/>
    <property type="project" value="UniProtKB-KW"/>
</dbReference>
<evidence type="ECO:0000313" key="6">
    <source>
        <dbReference type="EMBL" id="MBO8429859.1"/>
    </source>
</evidence>
<evidence type="ECO:0000256" key="3">
    <source>
        <dbReference type="ARBA" id="ARBA00023054"/>
    </source>
</evidence>
<keyword evidence="2 4" id="KW-0067">ATP-binding</keyword>
<dbReference type="AlphaFoldDB" id="A0A9D9GYV9"/>
<keyword evidence="1 4" id="KW-0547">Nucleotide-binding</keyword>
<dbReference type="SMART" id="SM00382">
    <property type="entry name" value="AAA"/>
    <property type="match status" value="1"/>
</dbReference>
<evidence type="ECO:0000256" key="2">
    <source>
        <dbReference type="ARBA" id="ARBA00022840"/>
    </source>
</evidence>
<dbReference type="PANTHER" id="PTHR23077">
    <property type="entry name" value="AAA-FAMILY ATPASE"/>
    <property type="match status" value="1"/>
</dbReference>
<evidence type="ECO:0000313" key="7">
    <source>
        <dbReference type="Proteomes" id="UP000823632"/>
    </source>
</evidence>
<dbReference type="PANTHER" id="PTHR23077:SF171">
    <property type="entry name" value="NUCLEAR VALOSIN-CONTAINING PROTEIN-LIKE"/>
    <property type="match status" value="1"/>
</dbReference>
<evidence type="ECO:0000256" key="4">
    <source>
        <dbReference type="RuleBase" id="RU003651"/>
    </source>
</evidence>
<gene>
    <name evidence="6" type="ORF">IAC76_00590</name>
</gene>
<dbReference type="SUPFAM" id="SSF52540">
    <property type="entry name" value="P-loop containing nucleoside triphosphate hydrolases"/>
    <property type="match status" value="1"/>
</dbReference>
<dbReference type="InterPro" id="IPR027417">
    <property type="entry name" value="P-loop_NTPase"/>
</dbReference>
<dbReference type="FunFam" id="3.40.50.300:FF:001025">
    <property type="entry name" value="ATPase family, AAA domain-containing 2B"/>
    <property type="match status" value="1"/>
</dbReference>
<reference evidence="6" key="2">
    <citation type="journal article" date="2021" name="PeerJ">
        <title>Extensive microbial diversity within the chicken gut microbiome revealed by metagenomics and culture.</title>
        <authorList>
            <person name="Gilroy R."/>
            <person name="Ravi A."/>
            <person name="Getino M."/>
            <person name="Pursley I."/>
            <person name="Horton D.L."/>
            <person name="Alikhan N.F."/>
            <person name="Baker D."/>
            <person name="Gharbi K."/>
            <person name="Hall N."/>
            <person name="Watson M."/>
            <person name="Adriaenssens E.M."/>
            <person name="Foster-Nyarko E."/>
            <person name="Jarju S."/>
            <person name="Secka A."/>
            <person name="Antonio M."/>
            <person name="Oren A."/>
            <person name="Chaudhuri R.R."/>
            <person name="La Ragione R."/>
            <person name="Hildebrand F."/>
            <person name="Pallen M.J."/>
        </authorList>
    </citation>
    <scope>NUCLEOTIDE SEQUENCE</scope>
    <source>
        <strain evidence="6">10192</strain>
    </source>
</reference>
<proteinExistence type="inferred from homology"/>
<sequence>MKVSAITNFKGLNYTNLQPANQSKPRSAENKNLFLSEKSMSLAADKNYNDVFVKNKNISFTASVPAVLVEMGKQIPIADRIASLFQVFKHEEMILVSKSLKEAQKALKTSYKSANQLFKKMFFIPDDNVGGTLAFIKHPHGETEVWNLNKENILINGRDALKPTESCYIVEGDTIKLGKFEMPVKDNPKANLSMLRGTFSTILDFEKDVKPAIEKQNLKSILAMAKDETKNVQPVMFKDVGGQDKAIDMLKKGILYPLKYPQAYKNAVVHHGALMYGPPGTGKTRLALALSNEAGVNFIKLNGSEMESKWVGQSEANWRELFDMAKEQQPSIIFIDEFDAVAKERGGQDVYGDKVVNQLLTLMSDLEKDGDQVVVITATNRKDDIDKAILRSGRFGLHIPVELPDENGLKAILNIHKKNAAVDLELDTDKLAKELYQKKATGSDIPALMTSAQTNAYERCGIHKKMDEGTFVPEDLDSVKIIKEDFDKAVQELFAQQKQRKPIGYTQYGNN</sequence>